<organism evidence="1 2">
    <name type="scientific">Pontibacter virosus</name>
    <dbReference type="NCBI Taxonomy" id="1765052"/>
    <lineage>
        <taxon>Bacteria</taxon>
        <taxon>Pseudomonadati</taxon>
        <taxon>Bacteroidota</taxon>
        <taxon>Cytophagia</taxon>
        <taxon>Cytophagales</taxon>
        <taxon>Hymenobacteraceae</taxon>
        <taxon>Pontibacter</taxon>
    </lineage>
</organism>
<evidence type="ECO:0000313" key="2">
    <source>
        <dbReference type="Proteomes" id="UP000245466"/>
    </source>
</evidence>
<dbReference type="AlphaFoldDB" id="A0A2U1AVM9"/>
<evidence type="ECO:0000313" key="1">
    <source>
        <dbReference type="EMBL" id="PVY40484.1"/>
    </source>
</evidence>
<dbReference type="EMBL" id="QEKI01000007">
    <property type="protein sequence ID" value="PVY40484.1"/>
    <property type="molecule type" value="Genomic_DNA"/>
</dbReference>
<dbReference type="Proteomes" id="UP000245466">
    <property type="component" value="Unassembled WGS sequence"/>
</dbReference>
<name>A0A2U1AVM9_9BACT</name>
<keyword evidence="2" id="KW-1185">Reference proteome</keyword>
<reference evidence="1 2" key="1">
    <citation type="submission" date="2018-04" db="EMBL/GenBank/DDBJ databases">
        <title>Genomic Encyclopedia of Type Strains, Phase IV (KMG-IV): sequencing the most valuable type-strain genomes for metagenomic binning, comparative biology and taxonomic classification.</title>
        <authorList>
            <person name="Goeker M."/>
        </authorList>
    </citation>
    <scope>NUCLEOTIDE SEQUENCE [LARGE SCALE GENOMIC DNA]</scope>
    <source>
        <strain evidence="1 2">DSM 100231</strain>
    </source>
</reference>
<protein>
    <submittedName>
        <fullName evidence="1">Uncharacterized protein</fullName>
    </submittedName>
</protein>
<accession>A0A2U1AVM9</accession>
<comment type="caution">
    <text evidence="1">The sequence shown here is derived from an EMBL/GenBank/DDBJ whole genome shotgun (WGS) entry which is preliminary data.</text>
</comment>
<gene>
    <name evidence="1" type="ORF">C8E01_107115</name>
</gene>
<proteinExistence type="predicted"/>
<sequence>MLSLMLDNVDNQYLIIVKFIAIDLINSIICF</sequence>